<dbReference type="GO" id="GO:0016787">
    <property type="term" value="F:hydrolase activity"/>
    <property type="evidence" value="ECO:0007669"/>
    <property type="project" value="UniProtKB-KW"/>
</dbReference>
<dbReference type="RefSeq" id="WP_141196203.1">
    <property type="nucleotide sequence ID" value="NZ_CP041186.1"/>
</dbReference>
<evidence type="ECO:0000313" key="3">
    <source>
        <dbReference type="Proteomes" id="UP000315995"/>
    </source>
</evidence>
<name>A0A4Y6PN22_PERCE</name>
<dbReference type="InterPro" id="IPR036866">
    <property type="entry name" value="RibonucZ/Hydroxyglut_hydro"/>
</dbReference>
<dbReference type="AlphaFoldDB" id="A0A4Y6PN22"/>
<proteinExistence type="predicted"/>
<protein>
    <submittedName>
        <fullName evidence="2">MBL fold metallo-hydrolase</fullName>
    </submittedName>
</protein>
<sequence length="334" mass="37056">MNPTTHIIKPPAHLKDDDLVYFAEHCEGGKFFNPWRNVSPGSPIDLLKWQLSSNPWADEKQREEPLQPIPTALDDFAGMPSPKVLWIGHASFLVELDGFRAVVDPVFGGASAFVPRKAPTPFDVEELPHVDAVLITHGHYDHLDRASLKRLAAEQGSDTTVVVPLGLGSVIPDGFERVVEVDWWTAVDFGGVDATLVPAQHWHRRGLADTNKALWGGWVLQGTHTLYHAGDSGYFGGFEVIGEVYPEIELAMLPVGAYEPRWFMRPQHMNPEESLQAFDDLGAAHFAAMHWGTFDLTDEPLRQGAERLQGLVREQERARDRFHVPLPGGSVGLS</sequence>
<dbReference type="Proteomes" id="UP000315995">
    <property type="component" value="Chromosome"/>
</dbReference>
<dbReference type="Gene3D" id="3.60.15.10">
    <property type="entry name" value="Ribonuclease Z/Hydroxyacylglutathione hydrolase-like"/>
    <property type="match status" value="1"/>
</dbReference>
<organism evidence="2 3">
    <name type="scientific">Persicimonas caeni</name>
    <dbReference type="NCBI Taxonomy" id="2292766"/>
    <lineage>
        <taxon>Bacteria</taxon>
        <taxon>Deltaproteobacteria</taxon>
        <taxon>Bradymonadales</taxon>
        <taxon>Bradymonadaceae</taxon>
        <taxon>Persicimonas</taxon>
    </lineage>
</organism>
<dbReference type="PANTHER" id="PTHR15032">
    <property type="entry name" value="N-ACYL-PHOSPHATIDYLETHANOLAMINE-HYDROLYZING PHOSPHOLIPASE D"/>
    <property type="match status" value="1"/>
</dbReference>
<dbReference type="PANTHER" id="PTHR15032:SF4">
    <property type="entry name" value="N-ACYL-PHOSPHATIDYLETHANOLAMINE-HYDROLYZING PHOSPHOLIPASE D"/>
    <property type="match status" value="1"/>
</dbReference>
<dbReference type="SUPFAM" id="SSF56281">
    <property type="entry name" value="Metallo-hydrolase/oxidoreductase"/>
    <property type="match status" value="1"/>
</dbReference>
<reference evidence="2 3" key="1">
    <citation type="submission" date="2019-06" db="EMBL/GenBank/DDBJ databases">
        <title>Persicimonas caeni gen. nov., sp. nov., a predatory bacterium isolated from solar saltern.</title>
        <authorList>
            <person name="Wang S."/>
        </authorList>
    </citation>
    <scope>NUCLEOTIDE SEQUENCE [LARGE SCALE GENOMIC DNA]</scope>
    <source>
        <strain evidence="2 3">YN101</strain>
    </source>
</reference>
<dbReference type="EMBL" id="CP041186">
    <property type="protein sequence ID" value="QDG49706.1"/>
    <property type="molecule type" value="Genomic_DNA"/>
</dbReference>
<evidence type="ECO:0000313" key="2">
    <source>
        <dbReference type="EMBL" id="QDG49706.1"/>
    </source>
</evidence>
<evidence type="ECO:0000259" key="1">
    <source>
        <dbReference type="Pfam" id="PF12706"/>
    </source>
</evidence>
<dbReference type="InterPro" id="IPR001279">
    <property type="entry name" value="Metallo-B-lactamas"/>
</dbReference>
<gene>
    <name evidence="2" type="ORF">FIV42_02810</name>
</gene>
<keyword evidence="3" id="KW-1185">Reference proteome</keyword>
<accession>A0A5B8Y0H9</accession>
<dbReference type="Pfam" id="PF12706">
    <property type="entry name" value="Lactamase_B_2"/>
    <property type="match status" value="1"/>
</dbReference>
<accession>A0A4Y6PN22</accession>
<keyword evidence="2" id="KW-0378">Hydrolase</keyword>
<feature type="domain" description="Metallo-beta-lactamase" evidence="1">
    <location>
        <begin position="102"/>
        <end position="291"/>
    </location>
</feature>
<dbReference type="GO" id="GO:0005737">
    <property type="term" value="C:cytoplasm"/>
    <property type="evidence" value="ECO:0007669"/>
    <property type="project" value="TreeGrafter"/>
</dbReference>
<dbReference type="OrthoDB" id="9805728at2"/>